<dbReference type="CDD" id="cd03443">
    <property type="entry name" value="PaaI_thioesterase"/>
    <property type="match status" value="1"/>
</dbReference>
<organism evidence="4 5">
    <name type="scientific">Actinomadura rudentiformis</name>
    <dbReference type="NCBI Taxonomy" id="359158"/>
    <lineage>
        <taxon>Bacteria</taxon>
        <taxon>Bacillati</taxon>
        <taxon>Actinomycetota</taxon>
        <taxon>Actinomycetes</taxon>
        <taxon>Streptosporangiales</taxon>
        <taxon>Thermomonosporaceae</taxon>
        <taxon>Actinomadura</taxon>
    </lineage>
</organism>
<dbReference type="Pfam" id="PF03061">
    <property type="entry name" value="4HBT"/>
    <property type="match status" value="1"/>
</dbReference>
<dbReference type="InterPro" id="IPR003736">
    <property type="entry name" value="PAAI_dom"/>
</dbReference>
<dbReference type="GO" id="GO:0016289">
    <property type="term" value="F:acyl-CoA hydrolase activity"/>
    <property type="evidence" value="ECO:0007669"/>
    <property type="project" value="UniProtKB-ARBA"/>
</dbReference>
<dbReference type="PANTHER" id="PTHR42856:SF1">
    <property type="entry name" value="ACYL-COENZYME A THIOESTERASE PAAI"/>
    <property type="match status" value="1"/>
</dbReference>
<dbReference type="InterPro" id="IPR011973">
    <property type="entry name" value="PaaD"/>
</dbReference>
<evidence type="ECO:0000259" key="3">
    <source>
        <dbReference type="Pfam" id="PF03061"/>
    </source>
</evidence>
<dbReference type="PANTHER" id="PTHR42856">
    <property type="entry name" value="ACYL-COENZYME A THIOESTERASE PAAI"/>
    <property type="match status" value="1"/>
</dbReference>
<comment type="similarity">
    <text evidence="1">Belongs to the thioesterase PaaI family.</text>
</comment>
<keyword evidence="5" id="KW-1185">Reference proteome</keyword>
<dbReference type="SUPFAM" id="SSF54637">
    <property type="entry name" value="Thioesterase/thiol ester dehydrase-isomerase"/>
    <property type="match status" value="1"/>
</dbReference>
<dbReference type="NCBIfam" id="TIGR02286">
    <property type="entry name" value="PaaD"/>
    <property type="match status" value="1"/>
</dbReference>
<evidence type="ECO:0000313" key="5">
    <source>
        <dbReference type="Proteomes" id="UP000468735"/>
    </source>
</evidence>
<dbReference type="InterPro" id="IPR029069">
    <property type="entry name" value="HotDog_dom_sf"/>
</dbReference>
<feature type="domain" description="Thioesterase" evidence="3">
    <location>
        <begin position="51"/>
        <end position="125"/>
    </location>
</feature>
<dbReference type="RefSeq" id="WP_151562652.1">
    <property type="nucleotide sequence ID" value="NZ_WBMT01000010.1"/>
</dbReference>
<proteinExistence type="inferred from homology"/>
<comment type="caution">
    <text evidence="4">The sequence shown here is derived from an EMBL/GenBank/DDBJ whole genome shotgun (WGS) entry which is preliminary data.</text>
</comment>
<dbReference type="NCBIfam" id="TIGR00369">
    <property type="entry name" value="unchar_dom_1"/>
    <property type="match status" value="1"/>
</dbReference>
<dbReference type="InterPro" id="IPR006683">
    <property type="entry name" value="Thioestr_dom"/>
</dbReference>
<accession>A0A6H9YM08</accession>
<name>A0A6H9YM08_9ACTN</name>
<evidence type="ECO:0000256" key="2">
    <source>
        <dbReference type="ARBA" id="ARBA00022801"/>
    </source>
</evidence>
<dbReference type="Gene3D" id="3.10.129.10">
    <property type="entry name" value="Hotdog Thioesterase"/>
    <property type="match status" value="1"/>
</dbReference>
<keyword evidence="2" id="KW-0378">Hydrolase</keyword>
<dbReference type="InterPro" id="IPR052723">
    <property type="entry name" value="Acyl-CoA_thioesterase_PaaI"/>
</dbReference>
<evidence type="ECO:0000256" key="1">
    <source>
        <dbReference type="ARBA" id="ARBA00008324"/>
    </source>
</evidence>
<protein>
    <submittedName>
        <fullName evidence="4">Hydroxyphenylacetyl-CoA thioesterase PaaI</fullName>
    </submittedName>
</protein>
<sequence>MSDAAEVARRCAEAMYERDTAAQRLGIEIADVAPGRARARMAVSQAMVNGHGVVHGGYVFLLADTAFAYACNTYDAVSVAAAADVVFVAPAYDGDVLDAFATERTRFGRSGIYDVTVRRASDAVVIAEFRGTSRSRPTPVIPT</sequence>
<dbReference type="OrthoDB" id="32575at2"/>
<dbReference type="AlphaFoldDB" id="A0A6H9YM08"/>
<dbReference type="Proteomes" id="UP000468735">
    <property type="component" value="Unassembled WGS sequence"/>
</dbReference>
<evidence type="ECO:0000313" key="4">
    <source>
        <dbReference type="EMBL" id="KAB2346830.1"/>
    </source>
</evidence>
<dbReference type="FunFam" id="3.10.129.10:FF:000022">
    <property type="entry name" value="Phenylacetic acid degradation protein"/>
    <property type="match status" value="1"/>
</dbReference>
<dbReference type="EMBL" id="WBMT01000010">
    <property type="protein sequence ID" value="KAB2346830.1"/>
    <property type="molecule type" value="Genomic_DNA"/>
</dbReference>
<gene>
    <name evidence="4" type="primary">paaI</name>
    <name evidence="4" type="ORF">F8566_21660</name>
</gene>
<reference evidence="4 5" key="1">
    <citation type="submission" date="2019-09" db="EMBL/GenBank/DDBJ databases">
        <title>Actinomadura physcomitrii sp. nov., a novel actinomycete isolated from moss [Physcomitrium sphaericum (Ludw) Fuernr].</title>
        <authorList>
            <person name="Zhuang X."/>
            <person name="Liu C."/>
        </authorList>
    </citation>
    <scope>NUCLEOTIDE SEQUENCE [LARGE SCALE GENOMIC DNA]</scope>
    <source>
        <strain evidence="4 5">HMC1</strain>
    </source>
</reference>